<keyword evidence="5" id="KW-0862">Zinc</keyword>
<dbReference type="Proteomes" id="UP000028488">
    <property type="component" value="Chromosome"/>
</dbReference>
<accession>A0A076EQB7</accession>
<evidence type="ECO:0000256" key="3">
    <source>
        <dbReference type="ARBA" id="ARBA00022723"/>
    </source>
</evidence>
<organism evidence="7 8">
    <name type="scientific">Rhodococcus opacus</name>
    <name type="common">Nocardia opaca</name>
    <dbReference type="NCBI Taxonomy" id="37919"/>
    <lineage>
        <taxon>Bacteria</taxon>
        <taxon>Bacillati</taxon>
        <taxon>Actinomycetota</taxon>
        <taxon>Actinomycetes</taxon>
        <taxon>Mycobacteriales</taxon>
        <taxon>Nocardiaceae</taxon>
        <taxon>Rhodococcus</taxon>
    </lineage>
</organism>
<sequence>MAVAHSLVPQPRKVMSMTANRLWPLAGASITLDSGLITMGHHGPLSVPIPTFLIEHDRGLVLFDTGLAPEAWNDPRSVYGDLVDVFALDCPPENTLELQIQKCGFELSDITHVVISHSHFDHTGGMYLFPDAEFYMSEVDLRYAFWPDPPYRGFYRTQDLELTRSFKWNPLREDYDLFGDGSLVIYQTPGHTPGEVSLLVKLPSRSFLITGDSVHLRSGLESECPCPVDVNAIQTVQSIQRIKQISASLQAEIWVLHDPDDWQRLGKVEGGYK</sequence>
<dbReference type="eggNOG" id="COG0491">
    <property type="taxonomic scope" value="Bacteria"/>
</dbReference>
<dbReference type="PANTHER" id="PTHR42978">
    <property type="entry name" value="QUORUM-QUENCHING LACTONASE YTNP-RELATED-RELATED"/>
    <property type="match status" value="1"/>
</dbReference>
<name>A0A076EQB7_RHOOP</name>
<evidence type="ECO:0000256" key="1">
    <source>
        <dbReference type="ARBA" id="ARBA00001947"/>
    </source>
</evidence>
<dbReference type="GO" id="GO:0016787">
    <property type="term" value="F:hydrolase activity"/>
    <property type="evidence" value="ECO:0007669"/>
    <property type="project" value="UniProtKB-KW"/>
</dbReference>
<evidence type="ECO:0000256" key="4">
    <source>
        <dbReference type="ARBA" id="ARBA00022801"/>
    </source>
</evidence>
<gene>
    <name evidence="7" type="ORF">EP51_27305</name>
</gene>
<dbReference type="InterPro" id="IPR001279">
    <property type="entry name" value="Metallo-B-lactamas"/>
</dbReference>
<proteinExistence type="inferred from homology"/>
<dbReference type="InterPro" id="IPR051013">
    <property type="entry name" value="MBL_superfamily_lactonases"/>
</dbReference>
<comment type="similarity">
    <text evidence="2">Belongs to the metallo-beta-lactamase superfamily.</text>
</comment>
<dbReference type="PANTHER" id="PTHR42978:SF2">
    <property type="entry name" value="102 KBASES UNSTABLE REGION: FROM 1 TO 119443"/>
    <property type="match status" value="1"/>
</dbReference>
<dbReference type="AlphaFoldDB" id="A0A076EQB7"/>
<evidence type="ECO:0000256" key="5">
    <source>
        <dbReference type="ARBA" id="ARBA00022833"/>
    </source>
</evidence>
<reference evidence="7 8" key="1">
    <citation type="submission" date="2014-07" db="EMBL/GenBank/DDBJ databases">
        <title>Genome Sequence of Rhodococcus opacus Strain R7, a Biodegrader of Mono- and Polycyclic Aromatic Hydrocarbons.</title>
        <authorList>
            <person name="Di Gennaro P."/>
            <person name="Zampolli J."/>
            <person name="Presti I."/>
            <person name="Cappelletti M."/>
            <person name="D'Ursi P."/>
            <person name="Orro A."/>
            <person name="Mezzelani A."/>
            <person name="Milanesi L."/>
        </authorList>
    </citation>
    <scope>NUCLEOTIDE SEQUENCE [LARGE SCALE GENOMIC DNA]</scope>
    <source>
        <strain evidence="7 8">R7</strain>
    </source>
</reference>
<protein>
    <submittedName>
        <fullName evidence="7">Beta-lactamase</fullName>
    </submittedName>
</protein>
<feature type="domain" description="Metallo-beta-lactamase" evidence="6">
    <location>
        <begin position="48"/>
        <end position="257"/>
    </location>
</feature>
<dbReference type="SUPFAM" id="SSF56281">
    <property type="entry name" value="Metallo-hydrolase/oxidoreductase"/>
    <property type="match status" value="1"/>
</dbReference>
<dbReference type="InterPro" id="IPR036866">
    <property type="entry name" value="RibonucZ/Hydroxyglut_hydro"/>
</dbReference>
<evidence type="ECO:0000256" key="2">
    <source>
        <dbReference type="ARBA" id="ARBA00007749"/>
    </source>
</evidence>
<evidence type="ECO:0000313" key="8">
    <source>
        <dbReference type="Proteomes" id="UP000028488"/>
    </source>
</evidence>
<evidence type="ECO:0000259" key="6">
    <source>
        <dbReference type="SMART" id="SM00849"/>
    </source>
</evidence>
<keyword evidence="3" id="KW-0479">Metal-binding</keyword>
<dbReference type="GO" id="GO:0046872">
    <property type="term" value="F:metal ion binding"/>
    <property type="evidence" value="ECO:0007669"/>
    <property type="project" value="UniProtKB-KW"/>
</dbReference>
<dbReference type="Pfam" id="PF00753">
    <property type="entry name" value="Lactamase_B"/>
    <property type="match status" value="1"/>
</dbReference>
<evidence type="ECO:0000313" key="7">
    <source>
        <dbReference type="EMBL" id="AII08131.1"/>
    </source>
</evidence>
<comment type="cofactor">
    <cofactor evidence="1">
        <name>Zn(2+)</name>
        <dbReference type="ChEBI" id="CHEBI:29105"/>
    </cofactor>
</comment>
<dbReference type="SMART" id="SM00849">
    <property type="entry name" value="Lactamase_B"/>
    <property type="match status" value="1"/>
</dbReference>
<dbReference type="Gene3D" id="3.60.15.10">
    <property type="entry name" value="Ribonuclease Z/Hydroxyacylglutathione hydrolase-like"/>
    <property type="match status" value="1"/>
</dbReference>
<dbReference type="EMBL" id="CP008947">
    <property type="protein sequence ID" value="AII08131.1"/>
    <property type="molecule type" value="Genomic_DNA"/>
</dbReference>
<dbReference type="CDD" id="cd07729">
    <property type="entry name" value="AHL_lactonase_MBL-fold"/>
    <property type="match status" value="1"/>
</dbReference>
<keyword evidence="4" id="KW-0378">Hydrolase</keyword>